<sequence length="757" mass="85398">MVKNYFFLLPIFLLVAFSTLKAQEMPVLSFSIPTQNQIKFNRFIQNPTYSFVGEDNTYISMYHRNQWIEFNDSPKAYMLSYTGRFNEKTGLGIGIYQQNTGVITSFGAIGNFAQNIRLNDNMNLTLGFNLAYYSSGVDNNRTITAEDDPLLLSFRNTSLVTIKPGLNISYKQFDLGVYAENLVDYDFKTSQMASEYIDRTYSSQLMYTHDFNAATGLFEGTDMRLAIKAEMTETFGTGFGGSILTNFPRMGWIQLGVDNYYGIGAGAGVHISKRLSIGYTYERTIKEGLVNLGPTHEVNIVFAIQDARTSQKPAKSVTKTKATKRITPVVSETVTTGMDETTTVTTTTQTTQTKTQTSSSQSETNGHDNGLESLRKTQQERIAQLQAQLKDENQYLLDILLQENELNKLKKADLETRIRNLEMYVQRQQQSILIPVEDIQTIVLRSANPVTIKIDPRTMDDLKSARNGYYLVSKPKNSTSNKDFKIINGFSQLPDAVLAYNIKYAEAKNEDLYIIHVDNPEFTNAPTNFRDQQVSNALAGNASANPHSDNVTFSGLGELTPRATKSNAGTDGNSPRQEDAISRDKVLGTRLITTLPINQDNLNQLPEVSQDPIAVTEKPTIKENPETTKENTIKKLSNTIKNEEPKSPPKPKKVIKQYDDDYDLETRRNTINLTLLGVEPGYYIVANVFSQFSNAENFLEDLKSQGLDPSYFKNPRNKYTYVYLKHFNEWREASKSFHSKLNKSYAGKIWIMSINID</sequence>
<feature type="region of interest" description="Disordered" evidence="2">
    <location>
        <begin position="342"/>
        <end position="370"/>
    </location>
</feature>
<feature type="compositionally biased region" description="Polar residues" evidence="2">
    <location>
        <begin position="563"/>
        <end position="575"/>
    </location>
</feature>
<dbReference type="Proteomes" id="UP000323720">
    <property type="component" value="Unassembled WGS sequence"/>
</dbReference>
<feature type="region of interest" description="Disordered" evidence="2">
    <location>
        <begin position="555"/>
        <end position="582"/>
    </location>
</feature>
<organism evidence="3 4">
    <name type="scientific">Bizionia myxarmorum</name>
    <dbReference type="NCBI Taxonomy" id="291186"/>
    <lineage>
        <taxon>Bacteria</taxon>
        <taxon>Pseudomonadati</taxon>
        <taxon>Bacteroidota</taxon>
        <taxon>Flavobacteriia</taxon>
        <taxon>Flavobacteriales</taxon>
        <taxon>Flavobacteriaceae</taxon>
        <taxon>Bizionia</taxon>
    </lineage>
</organism>
<comment type="caution">
    <text evidence="3">The sequence shown here is derived from an EMBL/GenBank/DDBJ whole genome shotgun (WGS) entry which is preliminary data.</text>
</comment>
<dbReference type="InterPro" id="IPR036680">
    <property type="entry name" value="SPOR-like_sf"/>
</dbReference>
<feature type="region of interest" description="Disordered" evidence="2">
    <location>
        <begin position="621"/>
        <end position="653"/>
    </location>
</feature>
<feature type="coiled-coil region" evidence="1">
    <location>
        <begin position="375"/>
        <end position="431"/>
    </location>
</feature>
<dbReference type="SUPFAM" id="SSF110997">
    <property type="entry name" value="Sporulation related repeat"/>
    <property type="match status" value="1"/>
</dbReference>
<evidence type="ECO:0000313" key="4">
    <source>
        <dbReference type="Proteomes" id="UP000323720"/>
    </source>
</evidence>
<feature type="compositionally biased region" description="Low complexity" evidence="2">
    <location>
        <begin position="342"/>
        <end position="364"/>
    </location>
</feature>
<accession>A0A5D0QYM8</accession>
<reference evidence="3 4" key="1">
    <citation type="submission" date="2019-08" db="EMBL/GenBank/DDBJ databases">
        <title>Genomes of Antarctic Bizionia species.</title>
        <authorList>
            <person name="Bowman J.P."/>
        </authorList>
    </citation>
    <scope>NUCLEOTIDE SEQUENCE [LARGE SCALE GENOMIC DNA]</scope>
    <source>
        <strain evidence="3 4">ADA-4</strain>
    </source>
</reference>
<keyword evidence="1" id="KW-0175">Coiled coil</keyword>
<evidence type="ECO:0000313" key="3">
    <source>
        <dbReference type="EMBL" id="TYB74313.1"/>
    </source>
</evidence>
<name>A0A5D0QYM8_9FLAO</name>
<dbReference type="Pfam" id="PF11751">
    <property type="entry name" value="PorP_SprF"/>
    <property type="match status" value="1"/>
</dbReference>
<dbReference type="InterPro" id="IPR019861">
    <property type="entry name" value="PorP/SprF_Bacteroidetes"/>
</dbReference>
<proteinExistence type="predicted"/>
<dbReference type="OrthoDB" id="1393025at2"/>
<feature type="compositionally biased region" description="Basic and acidic residues" evidence="2">
    <location>
        <begin position="621"/>
        <end position="633"/>
    </location>
</feature>
<dbReference type="EMBL" id="VSKK01000005">
    <property type="protein sequence ID" value="TYB74313.1"/>
    <property type="molecule type" value="Genomic_DNA"/>
</dbReference>
<dbReference type="AlphaFoldDB" id="A0A5D0QYM8"/>
<evidence type="ECO:0000256" key="1">
    <source>
        <dbReference type="SAM" id="Coils"/>
    </source>
</evidence>
<gene>
    <name evidence="3" type="ORF">ES674_14260</name>
</gene>
<dbReference type="RefSeq" id="WP_148405143.1">
    <property type="nucleotide sequence ID" value="NZ_VSKK01000005.1"/>
</dbReference>
<protein>
    <submittedName>
        <fullName evidence="3">Type IX secretion system membrane protein PorP/SprF</fullName>
    </submittedName>
</protein>
<dbReference type="GO" id="GO:0042834">
    <property type="term" value="F:peptidoglycan binding"/>
    <property type="evidence" value="ECO:0007669"/>
    <property type="project" value="InterPro"/>
</dbReference>
<keyword evidence="4" id="KW-1185">Reference proteome</keyword>
<evidence type="ECO:0000256" key="2">
    <source>
        <dbReference type="SAM" id="MobiDB-lite"/>
    </source>
</evidence>
<dbReference type="NCBIfam" id="TIGR03519">
    <property type="entry name" value="T9SS_PorP_fam"/>
    <property type="match status" value="1"/>
</dbReference>